<feature type="region of interest" description="Disordered" evidence="1">
    <location>
        <begin position="1"/>
        <end position="23"/>
    </location>
</feature>
<evidence type="ECO:0000313" key="2">
    <source>
        <dbReference type="Proteomes" id="UP000504607"/>
    </source>
</evidence>
<dbReference type="PANTHER" id="PTHR31704">
    <property type="entry name" value="MYB/SANT-LIKE DNA-BINDING DOMAIN PROTEIN-RELATED"/>
    <property type="match status" value="1"/>
</dbReference>
<name>A0A6I9QZZ3_ELAGV</name>
<dbReference type="OrthoDB" id="665395at2759"/>
<feature type="compositionally biased region" description="Polar residues" evidence="1">
    <location>
        <begin position="1"/>
        <end position="14"/>
    </location>
</feature>
<evidence type="ECO:0000313" key="3">
    <source>
        <dbReference type="RefSeq" id="XP_010918202.1"/>
    </source>
</evidence>
<sequence>MAMSQIRQSQSPNSEKSEVGWHEENGTITALDEWWHDKIMMNKDFAKFRGKPLQNYGLMEKLFSDILATGVYTYTPNFSHVHQSMDPNTQEEDVAESSISNSNFERLVTAFETSLGTSRIEKSRNEIKEAISHLKELPGLDIEGSMVIFEARKMIMEDDENYVEDDIYEDDENDLEDDINKEDDEIENMYEDIQNNHRKLMLAEAYHCIGVIDGIHINVVLSADKRKLFYGCEGYTTQNVMAACDFNLCFTYCIGGWEGFAHDTHVFLDTIRDESKNFKRPSMMRVRISNTQIIRI</sequence>
<gene>
    <name evidence="3" type="primary">LOC105042617</name>
</gene>
<evidence type="ECO:0000256" key="1">
    <source>
        <dbReference type="SAM" id="MobiDB-lite"/>
    </source>
</evidence>
<dbReference type="RefSeq" id="XP_010918202.1">
    <property type="nucleotide sequence ID" value="XM_010919900.1"/>
</dbReference>
<dbReference type="Proteomes" id="UP000504607">
    <property type="component" value="Chromosome 4"/>
</dbReference>
<dbReference type="InParanoid" id="A0A6I9QZZ3"/>
<accession>A0A6I9QZZ3</accession>
<protein>
    <submittedName>
        <fullName evidence="3">Uncharacterized protein LOC105042617</fullName>
    </submittedName>
</protein>
<dbReference type="AlphaFoldDB" id="A0A6I9QZZ3"/>
<dbReference type="PANTHER" id="PTHR31704:SF37">
    <property type="entry name" value="HEAT SHOCK PROTEIN"/>
    <property type="match status" value="1"/>
</dbReference>
<reference evidence="3" key="1">
    <citation type="submission" date="2025-08" db="UniProtKB">
        <authorList>
            <consortium name="RefSeq"/>
        </authorList>
    </citation>
    <scope>IDENTIFICATION</scope>
</reference>
<proteinExistence type="predicted"/>
<keyword evidence="2" id="KW-1185">Reference proteome</keyword>
<organism evidence="2 3">
    <name type="scientific">Elaeis guineensis var. tenera</name>
    <name type="common">Oil palm</name>
    <dbReference type="NCBI Taxonomy" id="51953"/>
    <lineage>
        <taxon>Eukaryota</taxon>
        <taxon>Viridiplantae</taxon>
        <taxon>Streptophyta</taxon>
        <taxon>Embryophyta</taxon>
        <taxon>Tracheophyta</taxon>
        <taxon>Spermatophyta</taxon>
        <taxon>Magnoliopsida</taxon>
        <taxon>Liliopsida</taxon>
        <taxon>Arecaceae</taxon>
        <taxon>Arecoideae</taxon>
        <taxon>Cocoseae</taxon>
        <taxon>Elaeidinae</taxon>
        <taxon>Elaeis</taxon>
    </lineage>
</organism>